<protein>
    <submittedName>
        <fullName evidence="2">ABC transporter permease subunit</fullName>
    </submittedName>
</protein>
<feature type="transmembrane region" description="Helical" evidence="1">
    <location>
        <begin position="235"/>
        <end position="256"/>
    </location>
</feature>
<name>A0AAX3X4A9_9BACI</name>
<dbReference type="GO" id="GO:0140359">
    <property type="term" value="F:ABC-type transporter activity"/>
    <property type="evidence" value="ECO:0007669"/>
    <property type="project" value="InterPro"/>
</dbReference>
<keyword evidence="1" id="KW-1133">Transmembrane helix</keyword>
<dbReference type="Pfam" id="PF12679">
    <property type="entry name" value="ABC2_membrane_2"/>
    <property type="match status" value="1"/>
</dbReference>
<sequence>MAKLLKLIQNEWMKLWYKKGTWAMVALVILFIIGPGIMLKYYDTKNSEDISWKETEQQAINNYKEMLAGDDLTPADKTYFEEQIAISEYRLAHDVPSQNEGSLASFMSFTSNMLKLVTLFTVITAASIVSSEFSTGTIKMLLTRPMSRAKILTSKLITTFIFGLFLFVVNVVVSVIVGFLLFGNGTGVELEMVNGQIAEKAVWSDLGYHYLLSGGDFVMSTLFAFLVGSVFRSSSLAIGLTMFLSFTGGMIVMFLSRYEIVKYIWLTHSNLTQYESGNPVTEGITMPFSLTVLAIYAVIFLVISYTSFMKRDVTA</sequence>
<feature type="transmembrane region" description="Helical" evidence="1">
    <location>
        <begin position="288"/>
        <end position="308"/>
    </location>
</feature>
<reference evidence="2" key="1">
    <citation type="submission" date="2023-05" db="EMBL/GenBank/DDBJ databases">
        <title>Comparative genomics of Bacillaceae isolates and their secondary metabolite potential.</title>
        <authorList>
            <person name="Song L."/>
            <person name="Nielsen L.J."/>
            <person name="Mohite O."/>
            <person name="Xu X."/>
            <person name="Weber T."/>
            <person name="Kovacs A.T."/>
        </authorList>
    </citation>
    <scope>NUCLEOTIDE SEQUENCE</scope>
    <source>
        <strain evidence="2">LY1</strain>
    </source>
</reference>
<organism evidence="2 3">
    <name type="scientific">Lysinibacillus pakistanensis</name>
    <dbReference type="NCBI Taxonomy" id="759811"/>
    <lineage>
        <taxon>Bacteria</taxon>
        <taxon>Bacillati</taxon>
        <taxon>Bacillota</taxon>
        <taxon>Bacilli</taxon>
        <taxon>Bacillales</taxon>
        <taxon>Bacillaceae</taxon>
        <taxon>Lysinibacillus</taxon>
    </lineage>
</organism>
<gene>
    <name evidence="2" type="ORF">QNH24_10260</name>
</gene>
<dbReference type="PANTHER" id="PTHR37305">
    <property type="entry name" value="INTEGRAL MEMBRANE PROTEIN-RELATED"/>
    <property type="match status" value="1"/>
</dbReference>
<keyword evidence="1" id="KW-0812">Transmembrane</keyword>
<feature type="transmembrane region" description="Helical" evidence="1">
    <location>
        <begin position="21"/>
        <end position="42"/>
    </location>
</feature>
<dbReference type="EMBL" id="CP126101">
    <property type="protein sequence ID" value="WHY53590.1"/>
    <property type="molecule type" value="Genomic_DNA"/>
</dbReference>
<evidence type="ECO:0000313" key="2">
    <source>
        <dbReference type="EMBL" id="WHY53590.1"/>
    </source>
</evidence>
<evidence type="ECO:0000256" key="1">
    <source>
        <dbReference type="SAM" id="Phobius"/>
    </source>
</evidence>
<dbReference type="RefSeq" id="WP_283871984.1">
    <property type="nucleotide sequence ID" value="NZ_CP045835.1"/>
</dbReference>
<dbReference type="AlphaFoldDB" id="A0AAX3X4A9"/>
<dbReference type="PANTHER" id="PTHR37305:SF1">
    <property type="entry name" value="MEMBRANE PROTEIN"/>
    <property type="match status" value="1"/>
</dbReference>
<feature type="transmembrane region" description="Helical" evidence="1">
    <location>
        <begin position="116"/>
        <end position="135"/>
    </location>
</feature>
<keyword evidence="1" id="KW-0472">Membrane</keyword>
<dbReference type="Proteomes" id="UP001178322">
    <property type="component" value="Chromosome"/>
</dbReference>
<feature type="transmembrane region" description="Helical" evidence="1">
    <location>
        <begin position="208"/>
        <end position="228"/>
    </location>
</feature>
<feature type="transmembrane region" description="Helical" evidence="1">
    <location>
        <begin position="156"/>
        <end position="182"/>
    </location>
</feature>
<proteinExistence type="predicted"/>
<evidence type="ECO:0000313" key="3">
    <source>
        <dbReference type="Proteomes" id="UP001178322"/>
    </source>
</evidence>
<dbReference type="GO" id="GO:0005886">
    <property type="term" value="C:plasma membrane"/>
    <property type="evidence" value="ECO:0007669"/>
    <property type="project" value="UniProtKB-SubCell"/>
</dbReference>
<accession>A0AAX3X4A9</accession>